<dbReference type="EC" id="3.5.1.88" evidence="2 3"/>
<dbReference type="GO" id="GO:0006412">
    <property type="term" value="P:translation"/>
    <property type="evidence" value="ECO:0007669"/>
    <property type="project" value="UniProtKB-KW"/>
</dbReference>
<comment type="catalytic activity">
    <reaction evidence="3">
        <text>N-terminal N-formyl-L-methionyl-[peptide] + H2O = N-terminal L-methionyl-[peptide] + formate</text>
        <dbReference type="Rhea" id="RHEA:24420"/>
        <dbReference type="Rhea" id="RHEA-COMP:10639"/>
        <dbReference type="Rhea" id="RHEA-COMP:10640"/>
        <dbReference type="ChEBI" id="CHEBI:15377"/>
        <dbReference type="ChEBI" id="CHEBI:15740"/>
        <dbReference type="ChEBI" id="CHEBI:49298"/>
        <dbReference type="ChEBI" id="CHEBI:64731"/>
        <dbReference type="EC" id="3.5.1.88"/>
    </reaction>
</comment>
<dbReference type="PANTHER" id="PTHR10458:SF22">
    <property type="entry name" value="PEPTIDE DEFORMYLASE"/>
    <property type="match status" value="1"/>
</dbReference>
<proteinExistence type="inferred from homology"/>
<dbReference type="InterPro" id="IPR036821">
    <property type="entry name" value="Peptide_deformylase_sf"/>
</dbReference>
<keyword evidence="3" id="KW-0479">Metal-binding</keyword>
<sequence>MTAAYNGLFSLSANQISIQLAVFAMHRNIPSGFWFHKSTEQNLDQDQQAQLNVEDYDIYINPQLKAETRQQEYCWEYCPSFIGLRCMVKRPLGIFVSYMNEEGDEIEKEIFDFQARVFLHELDHIDGRTMTHWRLSEGNIDIIDSEKDNHKNLASTIDFYKHKVQDMKRDFPHMFDETRKHEKIIKDGKEWNNFHKEGRESSFKIEDQGHKPSFEDAMLLDMVRASRKDTLARDKKQGKQSQNQ</sequence>
<dbReference type="OrthoDB" id="291739at2759"/>
<feature type="compositionally biased region" description="Basic and acidic residues" evidence="4">
    <location>
        <begin position="225"/>
        <end position="237"/>
    </location>
</feature>
<keyword evidence="6" id="KW-1185">Reference proteome</keyword>
<evidence type="ECO:0000256" key="3">
    <source>
        <dbReference type="RuleBase" id="RU362111"/>
    </source>
</evidence>
<dbReference type="GO" id="GO:0042586">
    <property type="term" value="F:peptide deformylase activity"/>
    <property type="evidence" value="ECO:0007669"/>
    <property type="project" value="UniProtKB-EC"/>
</dbReference>
<dbReference type="EMBL" id="CCKQ01018178">
    <property type="protein sequence ID" value="CDW90117.1"/>
    <property type="molecule type" value="Genomic_DNA"/>
</dbReference>
<comment type="function">
    <text evidence="3">Removes the formyl group from the N-terminal Met of newly synthesized proteins.</text>
</comment>
<dbReference type="InterPro" id="IPR023635">
    <property type="entry name" value="Peptide_deformylase"/>
</dbReference>
<dbReference type="AlphaFoldDB" id="A0A078BA20"/>
<keyword evidence="3" id="KW-0648">Protein biosynthesis</keyword>
<accession>A0A078BA20</accession>
<dbReference type="PANTHER" id="PTHR10458">
    <property type="entry name" value="PEPTIDE DEFORMYLASE"/>
    <property type="match status" value="1"/>
</dbReference>
<evidence type="ECO:0000256" key="4">
    <source>
        <dbReference type="SAM" id="MobiDB-lite"/>
    </source>
</evidence>
<dbReference type="Gene3D" id="3.90.45.10">
    <property type="entry name" value="Peptide deformylase"/>
    <property type="match status" value="1"/>
</dbReference>
<organism evidence="5 6">
    <name type="scientific">Stylonychia lemnae</name>
    <name type="common">Ciliate</name>
    <dbReference type="NCBI Taxonomy" id="5949"/>
    <lineage>
        <taxon>Eukaryota</taxon>
        <taxon>Sar</taxon>
        <taxon>Alveolata</taxon>
        <taxon>Ciliophora</taxon>
        <taxon>Intramacronucleata</taxon>
        <taxon>Spirotrichea</taxon>
        <taxon>Stichotrichia</taxon>
        <taxon>Sporadotrichida</taxon>
        <taxon>Oxytrichidae</taxon>
        <taxon>Stylonychinae</taxon>
        <taxon>Stylonychia</taxon>
    </lineage>
</organism>
<dbReference type="OMA" id="DARIVQM"/>
<protein>
    <recommendedName>
        <fullName evidence="2 3">Peptide deformylase</fullName>
        <ecNumber evidence="2 3">3.5.1.88</ecNumber>
    </recommendedName>
</protein>
<reference evidence="5 6" key="1">
    <citation type="submission" date="2014-06" db="EMBL/GenBank/DDBJ databases">
        <authorList>
            <person name="Swart Estienne"/>
        </authorList>
    </citation>
    <scope>NUCLEOTIDE SEQUENCE [LARGE SCALE GENOMIC DNA]</scope>
    <source>
        <strain evidence="5 6">130c</strain>
    </source>
</reference>
<gene>
    <name evidence="5" type="primary">Contig5409.g5790</name>
    <name evidence="5" type="ORF">STYLEM_19257</name>
</gene>
<dbReference type="Pfam" id="PF01327">
    <property type="entry name" value="Pep_deformylase"/>
    <property type="match status" value="1"/>
</dbReference>
<evidence type="ECO:0000256" key="1">
    <source>
        <dbReference type="ARBA" id="ARBA00010759"/>
    </source>
</evidence>
<evidence type="ECO:0000256" key="2">
    <source>
        <dbReference type="ARBA" id="ARBA00012175"/>
    </source>
</evidence>
<dbReference type="Proteomes" id="UP000039865">
    <property type="component" value="Unassembled WGS sequence"/>
</dbReference>
<dbReference type="GO" id="GO:0046872">
    <property type="term" value="F:metal ion binding"/>
    <property type="evidence" value="ECO:0007669"/>
    <property type="project" value="UniProtKB-KW"/>
</dbReference>
<comment type="similarity">
    <text evidence="1 3">Belongs to the polypeptide deformylase family.</text>
</comment>
<keyword evidence="3" id="KW-0378">Hydrolase</keyword>
<evidence type="ECO:0000313" key="6">
    <source>
        <dbReference type="Proteomes" id="UP000039865"/>
    </source>
</evidence>
<dbReference type="InParanoid" id="A0A078BA20"/>
<dbReference type="SUPFAM" id="SSF56420">
    <property type="entry name" value="Peptide deformylase"/>
    <property type="match status" value="1"/>
</dbReference>
<name>A0A078BA20_STYLE</name>
<evidence type="ECO:0000313" key="5">
    <source>
        <dbReference type="EMBL" id="CDW90117.1"/>
    </source>
</evidence>
<feature type="region of interest" description="Disordered" evidence="4">
    <location>
        <begin position="225"/>
        <end position="244"/>
    </location>
</feature>